<feature type="compositionally biased region" description="Polar residues" evidence="1">
    <location>
        <begin position="616"/>
        <end position="634"/>
    </location>
</feature>
<dbReference type="Proteomes" id="UP000444721">
    <property type="component" value="Unassembled WGS sequence"/>
</dbReference>
<feature type="compositionally biased region" description="Low complexity" evidence="1">
    <location>
        <begin position="528"/>
        <end position="545"/>
    </location>
</feature>
<gene>
    <name evidence="2" type="ORF">FDP41_004992</name>
</gene>
<dbReference type="VEuPathDB" id="AmoebaDB:NF0127890"/>
<accession>A0A6A5BQF0</accession>
<feature type="region of interest" description="Disordered" evidence="1">
    <location>
        <begin position="62"/>
        <end position="99"/>
    </location>
</feature>
<evidence type="ECO:0000313" key="3">
    <source>
        <dbReference type="Proteomes" id="UP000444721"/>
    </source>
</evidence>
<feature type="region of interest" description="Disordered" evidence="1">
    <location>
        <begin position="515"/>
        <end position="547"/>
    </location>
</feature>
<evidence type="ECO:0000256" key="1">
    <source>
        <dbReference type="SAM" id="MobiDB-lite"/>
    </source>
</evidence>
<comment type="caution">
    <text evidence="2">The sequence shown here is derived from an EMBL/GenBank/DDBJ whole genome shotgun (WGS) entry which is preliminary data.</text>
</comment>
<feature type="compositionally biased region" description="Acidic residues" evidence="1">
    <location>
        <begin position="87"/>
        <end position="99"/>
    </location>
</feature>
<feature type="compositionally biased region" description="Low complexity" evidence="1">
    <location>
        <begin position="322"/>
        <end position="343"/>
    </location>
</feature>
<feature type="compositionally biased region" description="Low complexity" evidence="1">
    <location>
        <begin position="213"/>
        <end position="228"/>
    </location>
</feature>
<feature type="compositionally biased region" description="Low complexity" evidence="1">
    <location>
        <begin position="592"/>
        <end position="603"/>
    </location>
</feature>
<feature type="compositionally biased region" description="Low complexity" evidence="1">
    <location>
        <begin position="884"/>
        <end position="905"/>
    </location>
</feature>
<feature type="region of interest" description="Disordered" evidence="1">
    <location>
        <begin position="592"/>
        <end position="662"/>
    </location>
</feature>
<feature type="region of interest" description="Disordered" evidence="1">
    <location>
        <begin position="183"/>
        <end position="394"/>
    </location>
</feature>
<dbReference type="GeneID" id="68112210"/>
<feature type="compositionally biased region" description="Polar residues" evidence="1">
    <location>
        <begin position="62"/>
        <end position="84"/>
    </location>
</feature>
<feature type="compositionally biased region" description="Polar residues" evidence="1">
    <location>
        <begin position="515"/>
        <end position="527"/>
    </location>
</feature>
<feature type="compositionally biased region" description="Low complexity" evidence="1">
    <location>
        <begin position="10"/>
        <end position="28"/>
    </location>
</feature>
<feature type="compositionally biased region" description="Acidic residues" evidence="1">
    <location>
        <begin position="294"/>
        <end position="304"/>
    </location>
</feature>
<protein>
    <submittedName>
        <fullName evidence="2">Uncharacterized protein</fullName>
    </submittedName>
</protein>
<dbReference type="RefSeq" id="XP_044560378.1">
    <property type="nucleotide sequence ID" value="XM_044708467.1"/>
</dbReference>
<dbReference type="OMA" id="GVIQRVW"/>
<organism evidence="2 3">
    <name type="scientific">Naegleria fowleri</name>
    <name type="common">Brain eating amoeba</name>
    <dbReference type="NCBI Taxonomy" id="5763"/>
    <lineage>
        <taxon>Eukaryota</taxon>
        <taxon>Discoba</taxon>
        <taxon>Heterolobosea</taxon>
        <taxon>Tetramitia</taxon>
        <taxon>Eutetramitia</taxon>
        <taxon>Vahlkampfiidae</taxon>
        <taxon>Naegleria</taxon>
    </lineage>
</organism>
<feature type="compositionally biased region" description="Polar residues" evidence="1">
    <location>
        <begin position="642"/>
        <end position="662"/>
    </location>
</feature>
<feature type="region of interest" description="Disordered" evidence="1">
    <location>
        <begin position="479"/>
        <end position="502"/>
    </location>
</feature>
<feature type="compositionally biased region" description="Basic residues" evidence="1">
    <location>
        <begin position="263"/>
        <end position="280"/>
    </location>
</feature>
<reference evidence="2 3" key="1">
    <citation type="journal article" date="2019" name="Sci. Rep.">
        <title>Nanopore sequencing improves the draft genome of the human pathogenic amoeba Naegleria fowleri.</title>
        <authorList>
            <person name="Liechti N."/>
            <person name="Schurch N."/>
            <person name="Bruggmann R."/>
            <person name="Wittwer M."/>
        </authorList>
    </citation>
    <scope>NUCLEOTIDE SEQUENCE [LARGE SCALE GENOMIC DNA]</scope>
    <source>
        <strain evidence="2 3">ATCC 30894</strain>
    </source>
</reference>
<feature type="compositionally biased region" description="Polar residues" evidence="1">
    <location>
        <begin position="132"/>
        <end position="145"/>
    </location>
</feature>
<feature type="compositionally biased region" description="Low complexity" evidence="1">
    <location>
        <begin position="384"/>
        <end position="394"/>
    </location>
</feature>
<feature type="region of interest" description="Disordered" evidence="1">
    <location>
        <begin position="878"/>
        <end position="912"/>
    </location>
</feature>
<dbReference type="OrthoDB" id="10391589at2759"/>
<dbReference type="EMBL" id="VFQX01000043">
    <property type="protein sequence ID" value="KAF0975665.1"/>
    <property type="molecule type" value="Genomic_DNA"/>
</dbReference>
<feature type="region of interest" description="Disordered" evidence="1">
    <location>
        <begin position="118"/>
        <end position="145"/>
    </location>
</feature>
<sequence length="1546" mass="174534">MWQTWSSRITAKNSHNNNNNTKSSTKSALAPTGVKAPSPKNPLFFESQQHQILKNALSTRQHPINNTSSKRNIHQQRPQLPSRYNNDGDDNDDDDDEEDIVFNPQFANFISLEKDNSQKDFYDDDNEDKALQPSSTSNNLVLDKTSPLNSQEKDIIEHFSNKIIANSQQISSIKIGDRMVDENEDEDNDKRHHNNTRRSSPMISSKALFTPPSKKSSQNKKSSSTSKLITDDDDNSSDSLSINDDDFEKYFGSSPSLNSSSSTKKKKTSSASSKRRKKTTKQLPDKISGIYHSDEDEIDQDVESLNEIMNFDNEDSQPRVVNTTENDSSSSTATESTNSYSNEFSQPLTPPERTYKATKKKQTSQASVKSKSSLNTSKYFTPHSSTAQTSSAKRKSAAATLTGLSYHLPKEIEDEDDIGDFSDEENVTMGGSSNGAFFSNLPQHSSLNSSTMQQHVHNNNKLSTITATSKSKSLINVDDLIASDSDNEEETTEETTTSSEMDQRFSQMVAAAHTPLSQQPVQTTPARTSSVVTSSASKNTSTSKKTNTDNVHKDIILSGEDGFDLDERLKGIRRKSVRQSIHENEVERLLFSNNNRQRRGSSSLENTDDMIEDENPTTATSVISHPSQSGTSWLDNIRKSSKQPQQHVSSSAQGISLSQQSNQGNNDQFFSQWDHLKKILSTRSQGRFVSKLKRAINGGMNEKVFQRFSSEINLSQQPVKEGLVLKILTFNQAASQVYPHLVIGICKILSRPHSSDNERLDQVLYENDFIDVYFAKEMKEKWNLRLGSVVEISTLFHITPPQDLSNLGQPSQYNEPIFIYRPRPVLSYFFEMKCKSQTSDMNELAQDIKALQTKFNYPMLSSSLPSHNDVQQRSMMVENEQDGSVSSLPSTPPRSSSKSRTNTPPDFLTPSHVRQRNAIATPKRLDFSGDNQDTSSTFERNYHLISRIATGPLTKKFESVYKYLHSSFFPSYYLNIEGVIQRVWSFDFIKHAVVTNHKTVSIPQLTSDEAQLSNTVLIQCVSTKSLCILLLPSGDTEYSYWRSIFDYNISQGKVVQFNVCSFKDRVYIGPEDELYSIIAPMYHHNQQQQGIMTDPQHSQRSTCSESSSTNPLIPLYFFTTNSQHSTCKYVIPNNYSIHHNAGGIIQPSYCDSEPSSLLLDPLLENISPYSSYRHQLFYSFEQPISGDTQQSNGGVEDVMIIDEDNERGGKLRMHRCDIEGTVLFIKETDQVPWSETQNSLIQNEHENTLFTLYLLQKHSSMILKLDSIVPTGSSVLYSIAKSIQTNSEIILHNVLVRRHSTEKEAIHTELILDKFSILYLPKDDNTDATSSAGEGNYNTTKILDLTQTLLPYCVKPRGMDQQKKHIHRMNDSTAVKALEYEYTCTKNSIGLVEGYVTEILEEPNRGPTISLCPHCHQSLQDHHDFPNWRETEEGHRMCMQCFTTFTKPQFELYFRVKVGSNVVLTLDTLAIQQMFAYKQTTKQNKKLPVSGNETYKQARDLVLNHHLRFLCHCDAVVENGSDPKSVHEEKTISPCYHFSIVHGVRV</sequence>
<evidence type="ECO:0000313" key="2">
    <source>
        <dbReference type="EMBL" id="KAF0975665.1"/>
    </source>
</evidence>
<keyword evidence="3" id="KW-1185">Reference proteome</keyword>
<feature type="compositionally biased region" description="Polar residues" evidence="1">
    <location>
        <begin position="363"/>
        <end position="383"/>
    </location>
</feature>
<dbReference type="VEuPathDB" id="AmoebaDB:NfTy_050890"/>
<feature type="region of interest" description="Disordered" evidence="1">
    <location>
        <begin position="1"/>
        <end position="42"/>
    </location>
</feature>
<feature type="compositionally biased region" description="Acidic residues" evidence="1">
    <location>
        <begin position="606"/>
        <end position="615"/>
    </location>
</feature>
<proteinExistence type="predicted"/>
<name>A0A6A5BQF0_NAEFO</name>
<dbReference type="VEuPathDB" id="AmoebaDB:FDP41_004992"/>